<gene>
    <name evidence="1" type="ORF">JCGZ_20013</name>
</gene>
<protein>
    <submittedName>
        <fullName evidence="1">Uncharacterized protein</fullName>
    </submittedName>
</protein>
<dbReference type="OrthoDB" id="1743443at2759"/>
<evidence type="ECO:0000313" key="2">
    <source>
        <dbReference type="Proteomes" id="UP000027138"/>
    </source>
</evidence>
<keyword evidence="2" id="KW-1185">Reference proteome</keyword>
<name>A0A067JXE0_JATCU</name>
<dbReference type="EMBL" id="KK914831">
    <property type="protein sequence ID" value="KDP27478.1"/>
    <property type="molecule type" value="Genomic_DNA"/>
</dbReference>
<sequence>MDQSLAPAFEALFCNLNCEDLDSLSPFELNGLSYHQNIQVPPGLLQWLINHFDPSHNLFHHNEFEIYSLFEELNIISGRIPVIEEILMVPRLDIDPASLILLVFSFSTYEIPSYEFRVDVMSLRPLAEHAMSMDRTSPLWPSLVCFFLLSQYLPLSGIDDYGSLRLVPIIEQMARRHMPFPLILAETFTWLGEHTRDSSSMLGPMGSLLLL</sequence>
<reference evidence="1 2" key="1">
    <citation type="journal article" date="2014" name="PLoS ONE">
        <title>Global Analysis of Gene Expression Profiles in Physic Nut (Jatropha curcas L.) Seedlings Exposed to Salt Stress.</title>
        <authorList>
            <person name="Zhang L."/>
            <person name="Zhang C."/>
            <person name="Wu P."/>
            <person name="Chen Y."/>
            <person name="Li M."/>
            <person name="Jiang H."/>
            <person name="Wu G."/>
        </authorList>
    </citation>
    <scope>NUCLEOTIDE SEQUENCE [LARGE SCALE GENOMIC DNA]</scope>
    <source>
        <strain evidence="2">cv. GZQX0401</strain>
        <tissue evidence="1">Young leaves</tissue>
    </source>
</reference>
<accession>A0A067JXE0</accession>
<organism evidence="1 2">
    <name type="scientific">Jatropha curcas</name>
    <name type="common">Barbados nut</name>
    <dbReference type="NCBI Taxonomy" id="180498"/>
    <lineage>
        <taxon>Eukaryota</taxon>
        <taxon>Viridiplantae</taxon>
        <taxon>Streptophyta</taxon>
        <taxon>Embryophyta</taxon>
        <taxon>Tracheophyta</taxon>
        <taxon>Spermatophyta</taxon>
        <taxon>Magnoliopsida</taxon>
        <taxon>eudicotyledons</taxon>
        <taxon>Gunneridae</taxon>
        <taxon>Pentapetalae</taxon>
        <taxon>rosids</taxon>
        <taxon>fabids</taxon>
        <taxon>Malpighiales</taxon>
        <taxon>Euphorbiaceae</taxon>
        <taxon>Crotonoideae</taxon>
        <taxon>Jatropheae</taxon>
        <taxon>Jatropha</taxon>
    </lineage>
</organism>
<dbReference type="Proteomes" id="UP000027138">
    <property type="component" value="Unassembled WGS sequence"/>
</dbReference>
<proteinExistence type="predicted"/>
<dbReference type="AlphaFoldDB" id="A0A067JXE0"/>
<evidence type="ECO:0000313" key="1">
    <source>
        <dbReference type="EMBL" id="KDP27478.1"/>
    </source>
</evidence>